<dbReference type="EC" id="3.2.1.-" evidence="9"/>
<evidence type="ECO:0000256" key="3">
    <source>
        <dbReference type="ARBA" id="ARBA00022729"/>
    </source>
</evidence>
<keyword evidence="5 9" id="KW-0136">Cellulose degradation</keyword>
<comment type="similarity">
    <text evidence="2 9">Belongs to the glycosyl hydrolase 7 (cellulase C) family.</text>
</comment>
<dbReference type="PANTHER" id="PTHR33753">
    <property type="entry name" value="1,4-BETA-D-GLUCAN CELLOBIOHYDROLASE B"/>
    <property type="match status" value="1"/>
</dbReference>
<keyword evidence="4 9" id="KW-0378">Hydrolase</keyword>
<evidence type="ECO:0000256" key="10">
    <source>
        <dbReference type="SAM" id="MobiDB-lite"/>
    </source>
</evidence>
<dbReference type="Pfam" id="PF00840">
    <property type="entry name" value="Glyco_hydro_7"/>
    <property type="match status" value="1"/>
</dbReference>
<keyword evidence="8 9" id="KW-0624">Polysaccharide degradation</keyword>
<feature type="compositionally biased region" description="Polar residues" evidence="10">
    <location>
        <begin position="422"/>
        <end position="433"/>
    </location>
</feature>
<evidence type="ECO:0000256" key="6">
    <source>
        <dbReference type="ARBA" id="ARBA00023277"/>
    </source>
</evidence>
<dbReference type="FunFam" id="2.70.100.10:FF:000001">
    <property type="entry name" value="Glucanase"/>
    <property type="match status" value="1"/>
</dbReference>
<dbReference type="CDD" id="cd07999">
    <property type="entry name" value="GH7_CBH_EG"/>
    <property type="match status" value="1"/>
</dbReference>
<dbReference type="Proteomes" id="UP001285441">
    <property type="component" value="Unassembled WGS sequence"/>
</dbReference>
<feature type="region of interest" description="Disordered" evidence="10">
    <location>
        <begin position="410"/>
        <end position="433"/>
    </location>
</feature>
<evidence type="ECO:0000256" key="11">
    <source>
        <dbReference type="SAM" id="SignalP"/>
    </source>
</evidence>
<comment type="catalytic activity">
    <reaction evidence="1">
        <text>Hydrolysis of (1-&gt;4)-beta-D-glucosidic linkages in cellulose and cellotetraose, releasing cellobiose from the non-reducing ends of the chains.</text>
        <dbReference type="EC" id="3.2.1.91"/>
    </reaction>
</comment>
<keyword evidence="7 9" id="KW-0326">Glycosidase</keyword>
<evidence type="ECO:0000256" key="5">
    <source>
        <dbReference type="ARBA" id="ARBA00023001"/>
    </source>
</evidence>
<gene>
    <name evidence="12" type="ORF">B0H63DRAFT_504532</name>
</gene>
<feature type="chain" id="PRO_5042129454" description="Glucanase" evidence="11">
    <location>
        <begin position="22"/>
        <end position="458"/>
    </location>
</feature>
<dbReference type="GO" id="GO:0030245">
    <property type="term" value="P:cellulose catabolic process"/>
    <property type="evidence" value="ECO:0007669"/>
    <property type="project" value="UniProtKB-KW"/>
</dbReference>
<dbReference type="GO" id="GO:0016162">
    <property type="term" value="F:cellulose 1,4-beta-cellobiosidase activity"/>
    <property type="evidence" value="ECO:0007669"/>
    <property type="project" value="UniProtKB-EC"/>
</dbReference>
<feature type="signal peptide" evidence="11">
    <location>
        <begin position="1"/>
        <end position="21"/>
    </location>
</feature>
<proteinExistence type="inferred from homology"/>
<evidence type="ECO:0000256" key="2">
    <source>
        <dbReference type="ARBA" id="ARBA00006044"/>
    </source>
</evidence>
<name>A0AAE0K0C0_9PEZI</name>
<dbReference type="AlphaFoldDB" id="A0AAE0K0C0"/>
<protein>
    <recommendedName>
        <fullName evidence="9">Glucanase</fullName>
        <ecNumber evidence="9">3.2.1.-</ecNumber>
    </recommendedName>
</protein>
<accession>A0AAE0K0C0</accession>
<evidence type="ECO:0000256" key="8">
    <source>
        <dbReference type="ARBA" id="ARBA00023326"/>
    </source>
</evidence>
<sequence length="458" mass="48961">MSSVVGFLAVLTSLLATAVNGQGVGTQQTETHPKMTWQKCTGKGSCTNQNGEVTIDANWRWLHDKGGYSNCYTGNDWNTTACPDNAKCASQCVVDGADYKATYGASTSGNALTLKFVTKGQYATNIGSRMYLMASPTKYAMFTLLGNEFTMDVDVSKLPCGLNGAVYFVSMDEDGGMSKYSSNKAGAKYGTGYCDSQCPRDLKFINGKGNVEGWKASSNDANAGVGGMGSCCAEMDIWEANSISTAFTPHPCQNSAQHACNGDDCGGTYSATRFAGDCDPDGCDFNPYRMGVHDFYGPGKTVDTTKKFTVVTQFKGSGTTLTEIKQFFVQNGKKIEMPNPAWPGLTGNSLTPEFCKAQKQVFGDTDRFSEMGGFDNMAKALAKGMVLVLSLWDDHYANMLWLDSTYPTDADPSTPGKGRGTCDTSSGVPTDVESQNADATVIYSNIKFGPLDSTYTAS</sequence>
<dbReference type="PRINTS" id="PR00734">
    <property type="entry name" value="GLHYDRLASE7"/>
</dbReference>
<evidence type="ECO:0000256" key="7">
    <source>
        <dbReference type="ARBA" id="ARBA00023295"/>
    </source>
</evidence>
<dbReference type="SUPFAM" id="SSF49899">
    <property type="entry name" value="Concanavalin A-like lectins/glucanases"/>
    <property type="match status" value="1"/>
</dbReference>
<reference evidence="12" key="2">
    <citation type="submission" date="2023-06" db="EMBL/GenBank/DDBJ databases">
        <authorList>
            <consortium name="Lawrence Berkeley National Laboratory"/>
            <person name="Haridas S."/>
            <person name="Hensen N."/>
            <person name="Bonometti L."/>
            <person name="Westerberg I."/>
            <person name="Brannstrom I.O."/>
            <person name="Guillou S."/>
            <person name="Cros-Aarteil S."/>
            <person name="Calhoun S."/>
            <person name="Kuo A."/>
            <person name="Mondo S."/>
            <person name="Pangilinan J."/>
            <person name="Riley R."/>
            <person name="LaButti K."/>
            <person name="Andreopoulos B."/>
            <person name="Lipzen A."/>
            <person name="Chen C."/>
            <person name="Yanf M."/>
            <person name="Daum C."/>
            <person name="Ng V."/>
            <person name="Clum A."/>
            <person name="Steindorff A."/>
            <person name="Ohm R."/>
            <person name="Martin F."/>
            <person name="Silar P."/>
            <person name="Natvig D."/>
            <person name="Lalanne C."/>
            <person name="Gautier V."/>
            <person name="Ament-velasquez S.L."/>
            <person name="Kruys A."/>
            <person name="Hutchinson M.I."/>
            <person name="Powell A.J."/>
            <person name="Barry K."/>
            <person name="Miller A.N."/>
            <person name="Grigoriev I.V."/>
            <person name="Debuchy R."/>
            <person name="Gladieux P."/>
            <person name="Thoren M.H."/>
            <person name="Johannesson H."/>
        </authorList>
    </citation>
    <scope>NUCLEOTIDE SEQUENCE</scope>
    <source>
        <strain evidence="12">CBS 232.78</strain>
    </source>
</reference>
<keyword evidence="6" id="KW-0119">Carbohydrate metabolism</keyword>
<dbReference type="InterPro" id="IPR013320">
    <property type="entry name" value="ConA-like_dom_sf"/>
</dbReference>
<keyword evidence="13" id="KW-1185">Reference proteome</keyword>
<evidence type="ECO:0000256" key="4">
    <source>
        <dbReference type="ARBA" id="ARBA00022801"/>
    </source>
</evidence>
<reference evidence="12" key="1">
    <citation type="journal article" date="2023" name="Mol. Phylogenet. Evol.">
        <title>Genome-scale phylogeny and comparative genomics of the fungal order Sordariales.</title>
        <authorList>
            <person name="Hensen N."/>
            <person name="Bonometti L."/>
            <person name="Westerberg I."/>
            <person name="Brannstrom I.O."/>
            <person name="Guillou S."/>
            <person name="Cros-Aarteil S."/>
            <person name="Calhoun S."/>
            <person name="Haridas S."/>
            <person name="Kuo A."/>
            <person name="Mondo S."/>
            <person name="Pangilinan J."/>
            <person name="Riley R."/>
            <person name="LaButti K."/>
            <person name="Andreopoulos B."/>
            <person name="Lipzen A."/>
            <person name="Chen C."/>
            <person name="Yan M."/>
            <person name="Daum C."/>
            <person name="Ng V."/>
            <person name="Clum A."/>
            <person name="Steindorff A."/>
            <person name="Ohm R.A."/>
            <person name="Martin F."/>
            <person name="Silar P."/>
            <person name="Natvig D.O."/>
            <person name="Lalanne C."/>
            <person name="Gautier V."/>
            <person name="Ament-Velasquez S.L."/>
            <person name="Kruys A."/>
            <person name="Hutchinson M.I."/>
            <person name="Powell A.J."/>
            <person name="Barry K."/>
            <person name="Miller A.N."/>
            <person name="Grigoriev I.V."/>
            <person name="Debuchy R."/>
            <person name="Gladieux P."/>
            <person name="Hiltunen Thoren M."/>
            <person name="Johannesson H."/>
        </authorList>
    </citation>
    <scope>NUCLEOTIDE SEQUENCE</scope>
    <source>
        <strain evidence="12">CBS 232.78</strain>
    </source>
</reference>
<keyword evidence="3 11" id="KW-0732">Signal</keyword>
<evidence type="ECO:0000313" key="13">
    <source>
        <dbReference type="Proteomes" id="UP001285441"/>
    </source>
</evidence>
<comment type="caution">
    <text evidence="12">The sequence shown here is derived from an EMBL/GenBank/DDBJ whole genome shotgun (WGS) entry which is preliminary data.</text>
</comment>
<dbReference type="InterPro" id="IPR037019">
    <property type="entry name" value="Glyco_hydro_7_sf"/>
</dbReference>
<dbReference type="PANTHER" id="PTHR33753:SF2">
    <property type="entry name" value="GLYCOSIDE HYDROLASE FAMILY 7 PROTEIN"/>
    <property type="match status" value="1"/>
</dbReference>
<organism evidence="12 13">
    <name type="scientific">Podospora didyma</name>
    <dbReference type="NCBI Taxonomy" id="330526"/>
    <lineage>
        <taxon>Eukaryota</taxon>
        <taxon>Fungi</taxon>
        <taxon>Dikarya</taxon>
        <taxon>Ascomycota</taxon>
        <taxon>Pezizomycotina</taxon>
        <taxon>Sordariomycetes</taxon>
        <taxon>Sordariomycetidae</taxon>
        <taxon>Sordariales</taxon>
        <taxon>Podosporaceae</taxon>
        <taxon>Podospora</taxon>
    </lineage>
</organism>
<dbReference type="EMBL" id="JAULSW010000011">
    <property type="protein sequence ID" value="KAK3367671.1"/>
    <property type="molecule type" value="Genomic_DNA"/>
</dbReference>
<evidence type="ECO:0000256" key="9">
    <source>
        <dbReference type="RuleBase" id="RU361164"/>
    </source>
</evidence>
<evidence type="ECO:0000313" key="12">
    <source>
        <dbReference type="EMBL" id="KAK3367671.1"/>
    </source>
</evidence>
<dbReference type="Gene3D" id="2.70.100.10">
    <property type="entry name" value="Glycoside hydrolase, family 7, domain"/>
    <property type="match status" value="1"/>
</dbReference>
<dbReference type="InterPro" id="IPR001722">
    <property type="entry name" value="Glyco_hydro_7"/>
</dbReference>
<evidence type="ECO:0000256" key="1">
    <source>
        <dbReference type="ARBA" id="ARBA00001641"/>
    </source>
</evidence>